<keyword evidence="2" id="KW-1185">Reference proteome</keyword>
<sequence>MTRDITPSDEGEVGWNDVSYNGCPQIRTPNIDALAWNGIRLQRYYTQSMCTPSRAALMTGRYPIHTGASMIVKLSSPRYDQNRSRNSVTRTLFSFSPPAR</sequence>
<gene>
    <name evidence="1" type="ORF">HPB47_005925</name>
</gene>
<dbReference type="Proteomes" id="UP000805193">
    <property type="component" value="Unassembled WGS sequence"/>
</dbReference>
<accession>A0AC60PBV4</accession>
<evidence type="ECO:0000313" key="2">
    <source>
        <dbReference type="Proteomes" id="UP000805193"/>
    </source>
</evidence>
<reference evidence="1 2" key="1">
    <citation type="journal article" date="2020" name="Cell">
        <title>Large-Scale Comparative Analyses of Tick Genomes Elucidate Their Genetic Diversity and Vector Capacities.</title>
        <authorList>
            <consortium name="Tick Genome and Microbiome Consortium (TIGMIC)"/>
            <person name="Jia N."/>
            <person name="Wang J."/>
            <person name="Shi W."/>
            <person name="Du L."/>
            <person name="Sun Y."/>
            <person name="Zhan W."/>
            <person name="Jiang J.F."/>
            <person name="Wang Q."/>
            <person name="Zhang B."/>
            <person name="Ji P."/>
            <person name="Bell-Sakyi L."/>
            <person name="Cui X.M."/>
            <person name="Yuan T.T."/>
            <person name="Jiang B.G."/>
            <person name="Yang W.F."/>
            <person name="Lam T.T."/>
            <person name="Chang Q.C."/>
            <person name="Ding S.J."/>
            <person name="Wang X.J."/>
            <person name="Zhu J.G."/>
            <person name="Ruan X.D."/>
            <person name="Zhao L."/>
            <person name="Wei J.T."/>
            <person name="Ye R.Z."/>
            <person name="Que T.C."/>
            <person name="Du C.H."/>
            <person name="Zhou Y.H."/>
            <person name="Cheng J.X."/>
            <person name="Dai P.F."/>
            <person name="Guo W.B."/>
            <person name="Han X.H."/>
            <person name="Huang E.J."/>
            <person name="Li L.F."/>
            <person name="Wei W."/>
            <person name="Gao Y.C."/>
            <person name="Liu J.Z."/>
            <person name="Shao H.Z."/>
            <person name="Wang X."/>
            <person name="Wang C.C."/>
            <person name="Yang T.C."/>
            <person name="Huo Q.B."/>
            <person name="Li W."/>
            <person name="Chen H.Y."/>
            <person name="Chen S.E."/>
            <person name="Zhou L.G."/>
            <person name="Ni X.B."/>
            <person name="Tian J.H."/>
            <person name="Sheng Y."/>
            <person name="Liu T."/>
            <person name="Pan Y.S."/>
            <person name="Xia L.Y."/>
            <person name="Li J."/>
            <person name="Zhao F."/>
            <person name="Cao W.C."/>
        </authorList>
    </citation>
    <scope>NUCLEOTIDE SEQUENCE [LARGE SCALE GENOMIC DNA]</scope>
    <source>
        <strain evidence="1">Iper-2018</strain>
    </source>
</reference>
<proteinExistence type="predicted"/>
<organism evidence="1 2">
    <name type="scientific">Ixodes persulcatus</name>
    <name type="common">Taiga tick</name>
    <dbReference type="NCBI Taxonomy" id="34615"/>
    <lineage>
        <taxon>Eukaryota</taxon>
        <taxon>Metazoa</taxon>
        <taxon>Ecdysozoa</taxon>
        <taxon>Arthropoda</taxon>
        <taxon>Chelicerata</taxon>
        <taxon>Arachnida</taxon>
        <taxon>Acari</taxon>
        <taxon>Parasitiformes</taxon>
        <taxon>Ixodida</taxon>
        <taxon>Ixodoidea</taxon>
        <taxon>Ixodidae</taxon>
        <taxon>Ixodinae</taxon>
        <taxon>Ixodes</taxon>
    </lineage>
</organism>
<evidence type="ECO:0000313" key="1">
    <source>
        <dbReference type="EMBL" id="KAG0417063.1"/>
    </source>
</evidence>
<protein>
    <submittedName>
        <fullName evidence="1">Uncharacterized protein</fullName>
    </submittedName>
</protein>
<comment type="caution">
    <text evidence="1">The sequence shown here is derived from an EMBL/GenBank/DDBJ whole genome shotgun (WGS) entry which is preliminary data.</text>
</comment>
<name>A0AC60PBV4_IXOPE</name>
<dbReference type="EMBL" id="JABSTQ010010890">
    <property type="protein sequence ID" value="KAG0417063.1"/>
    <property type="molecule type" value="Genomic_DNA"/>
</dbReference>